<dbReference type="GO" id="GO:0000785">
    <property type="term" value="C:chromatin"/>
    <property type="evidence" value="ECO:0007669"/>
    <property type="project" value="TreeGrafter"/>
</dbReference>
<dbReference type="AlphaFoldDB" id="A0A5K3FLX6"/>
<dbReference type="CDD" id="cd21996">
    <property type="entry name" value="HMG-box_TCF7-like"/>
    <property type="match status" value="1"/>
</dbReference>
<keyword evidence="5 9" id="KW-0238">DNA-binding</keyword>
<keyword evidence="3" id="KW-0879">Wnt signaling pathway</keyword>
<feature type="compositionally biased region" description="Low complexity" evidence="10">
    <location>
        <begin position="118"/>
        <end position="132"/>
    </location>
</feature>
<dbReference type="Gene3D" id="1.10.30.10">
    <property type="entry name" value="High mobility group box domain"/>
    <property type="match status" value="1"/>
</dbReference>
<dbReference type="GO" id="GO:0060070">
    <property type="term" value="P:canonical Wnt signaling pathway"/>
    <property type="evidence" value="ECO:0007669"/>
    <property type="project" value="TreeGrafter"/>
</dbReference>
<evidence type="ECO:0000256" key="2">
    <source>
        <dbReference type="ARBA" id="ARBA00006569"/>
    </source>
</evidence>
<dbReference type="WBParaSite" id="MCU_008376-RB">
    <property type="protein sequence ID" value="MCU_008376-RB"/>
    <property type="gene ID" value="MCU_008376"/>
</dbReference>
<feature type="DNA-binding region" description="HMG box" evidence="9">
    <location>
        <begin position="144"/>
        <end position="212"/>
    </location>
</feature>
<proteinExistence type="inferred from homology"/>
<dbReference type="GO" id="GO:0000978">
    <property type="term" value="F:RNA polymerase II cis-regulatory region sequence-specific DNA binding"/>
    <property type="evidence" value="ECO:0007669"/>
    <property type="project" value="TreeGrafter"/>
</dbReference>
<dbReference type="PANTHER" id="PTHR10373">
    <property type="entry name" value="TRANSCRIPTION FACTOR 7 FAMILY MEMBER"/>
    <property type="match status" value="1"/>
</dbReference>
<dbReference type="PANTHER" id="PTHR10373:SF38">
    <property type="entry name" value="PROTEIN PANGOLIN, ISOFORM J"/>
    <property type="match status" value="1"/>
</dbReference>
<evidence type="ECO:0000256" key="4">
    <source>
        <dbReference type="ARBA" id="ARBA00023015"/>
    </source>
</evidence>
<dbReference type="InterPro" id="IPR036910">
    <property type="entry name" value="HMG_box_dom_sf"/>
</dbReference>
<evidence type="ECO:0000256" key="1">
    <source>
        <dbReference type="ARBA" id="ARBA00004123"/>
    </source>
</evidence>
<evidence type="ECO:0000256" key="9">
    <source>
        <dbReference type="PROSITE-ProRule" id="PRU00267"/>
    </source>
</evidence>
<dbReference type="GO" id="GO:0000981">
    <property type="term" value="F:DNA-binding transcription factor activity, RNA polymerase II-specific"/>
    <property type="evidence" value="ECO:0007669"/>
    <property type="project" value="TreeGrafter"/>
</dbReference>
<dbReference type="Pfam" id="PF00505">
    <property type="entry name" value="HMG_box"/>
    <property type="match status" value="1"/>
</dbReference>
<keyword evidence="6" id="KW-0010">Activator</keyword>
<evidence type="ECO:0000256" key="8">
    <source>
        <dbReference type="ARBA" id="ARBA00023242"/>
    </source>
</evidence>
<feature type="compositionally biased region" description="Polar residues" evidence="10">
    <location>
        <begin position="250"/>
        <end position="259"/>
    </location>
</feature>
<dbReference type="InterPro" id="IPR024940">
    <property type="entry name" value="TCF/LEF"/>
</dbReference>
<keyword evidence="4" id="KW-0805">Transcription regulation</keyword>
<reference evidence="12" key="1">
    <citation type="submission" date="2019-11" db="UniProtKB">
        <authorList>
            <consortium name="WormBaseParasite"/>
        </authorList>
    </citation>
    <scope>IDENTIFICATION</scope>
</reference>
<accession>A0A5K3FLX6</accession>
<feature type="region of interest" description="Disordered" evidence="10">
    <location>
        <begin position="239"/>
        <end position="259"/>
    </location>
</feature>
<dbReference type="GO" id="GO:1990907">
    <property type="term" value="C:beta-catenin-TCF complex"/>
    <property type="evidence" value="ECO:0007669"/>
    <property type="project" value="TreeGrafter"/>
</dbReference>
<evidence type="ECO:0000256" key="10">
    <source>
        <dbReference type="SAM" id="MobiDB-lite"/>
    </source>
</evidence>
<comment type="similarity">
    <text evidence="2">Belongs to the TCF/LEF family.</text>
</comment>
<evidence type="ECO:0000256" key="6">
    <source>
        <dbReference type="ARBA" id="ARBA00023159"/>
    </source>
</evidence>
<organism evidence="12">
    <name type="scientific">Mesocestoides corti</name>
    <name type="common">Flatworm</name>
    <dbReference type="NCBI Taxonomy" id="53468"/>
    <lineage>
        <taxon>Eukaryota</taxon>
        <taxon>Metazoa</taxon>
        <taxon>Spiralia</taxon>
        <taxon>Lophotrochozoa</taxon>
        <taxon>Platyhelminthes</taxon>
        <taxon>Cestoda</taxon>
        <taxon>Eucestoda</taxon>
        <taxon>Cyclophyllidea</taxon>
        <taxon>Mesocestoididae</taxon>
        <taxon>Mesocestoides</taxon>
    </lineage>
</organism>
<evidence type="ECO:0000256" key="7">
    <source>
        <dbReference type="ARBA" id="ARBA00023163"/>
    </source>
</evidence>
<sequence>MHTHMAYGVDFKHLLVMENVYKDDPPSEASDVYKTGFRLPDGVTFDCTGRSSNFISAPVAMGAPEAHSTYVHPLTGLSDSTGPPRLFAFAGENQPQIPYTETYPLHAQSSEVPVSPDTSSGVNPSTTTPTTTSRKKPEKPPTHVKKPLNAFMLFMKEMRSKVVAECTMKESAAINQILGRKWHALPREEQAKFYEMARKEKELHQRMYPGWSARDNYAYHAKRRKNRCRYRNYTRADAFADQQKQMKEASPTSSNQDSLFNAKSVDESDTALVDINEMLGNHPFCRSSFTVGQMTYAEGSSGGPLSTSLDGGMSYFGLIERHGQRQQQSQQSLLHIRQVDSKCSKLWRF</sequence>
<evidence type="ECO:0000313" key="12">
    <source>
        <dbReference type="WBParaSite" id="MCU_008376-RB"/>
    </source>
</evidence>
<name>A0A5K3FLX6_MESCO</name>
<dbReference type="FunFam" id="1.10.30.10:FF:000001">
    <property type="entry name" value="transcription factor 7 isoform X2"/>
    <property type="match status" value="1"/>
</dbReference>
<keyword evidence="7" id="KW-0804">Transcription</keyword>
<evidence type="ECO:0000259" key="11">
    <source>
        <dbReference type="PROSITE" id="PS50118"/>
    </source>
</evidence>
<evidence type="ECO:0000256" key="3">
    <source>
        <dbReference type="ARBA" id="ARBA00022687"/>
    </source>
</evidence>
<feature type="compositionally biased region" description="Basic residues" evidence="10">
    <location>
        <begin position="133"/>
        <end position="145"/>
    </location>
</feature>
<dbReference type="PROSITE" id="PS50118">
    <property type="entry name" value="HMG_BOX_2"/>
    <property type="match status" value="1"/>
</dbReference>
<dbReference type="SUPFAM" id="SSF47095">
    <property type="entry name" value="HMG-box"/>
    <property type="match status" value="1"/>
</dbReference>
<dbReference type="InterPro" id="IPR009071">
    <property type="entry name" value="HMG_box_dom"/>
</dbReference>
<comment type="subcellular location">
    <subcellularLocation>
        <location evidence="1">Nucleus</location>
    </subcellularLocation>
</comment>
<keyword evidence="8 9" id="KW-0539">Nucleus</keyword>
<feature type="domain" description="HMG box" evidence="11">
    <location>
        <begin position="144"/>
        <end position="212"/>
    </location>
</feature>
<dbReference type="SMART" id="SM00398">
    <property type="entry name" value="HMG"/>
    <property type="match status" value="1"/>
</dbReference>
<evidence type="ECO:0000256" key="5">
    <source>
        <dbReference type="ARBA" id="ARBA00023125"/>
    </source>
</evidence>
<protein>
    <submittedName>
        <fullName evidence="12">HMG box domain-containing protein</fullName>
    </submittedName>
</protein>
<feature type="region of interest" description="Disordered" evidence="10">
    <location>
        <begin position="107"/>
        <end position="145"/>
    </location>
</feature>